<comment type="caution">
    <text evidence="2">The sequence shown here is derived from an EMBL/GenBank/DDBJ whole genome shotgun (WGS) entry which is preliminary data.</text>
</comment>
<organism evidence="2 3">
    <name type="scientific">Helianthus annuus</name>
    <name type="common">Common sunflower</name>
    <dbReference type="NCBI Taxonomy" id="4232"/>
    <lineage>
        <taxon>Eukaryota</taxon>
        <taxon>Viridiplantae</taxon>
        <taxon>Streptophyta</taxon>
        <taxon>Embryophyta</taxon>
        <taxon>Tracheophyta</taxon>
        <taxon>Spermatophyta</taxon>
        <taxon>Magnoliopsida</taxon>
        <taxon>eudicotyledons</taxon>
        <taxon>Gunneridae</taxon>
        <taxon>Pentapetalae</taxon>
        <taxon>asterids</taxon>
        <taxon>campanulids</taxon>
        <taxon>Asterales</taxon>
        <taxon>Asteraceae</taxon>
        <taxon>Asteroideae</taxon>
        <taxon>Heliantheae alliance</taxon>
        <taxon>Heliantheae</taxon>
        <taxon>Helianthus</taxon>
    </lineage>
</organism>
<protein>
    <submittedName>
        <fullName evidence="2">Uncharacterized protein</fullName>
    </submittedName>
</protein>
<accession>A0A9K3JP66</accession>
<keyword evidence="3" id="KW-1185">Reference proteome</keyword>
<feature type="region of interest" description="Disordered" evidence="1">
    <location>
        <begin position="551"/>
        <end position="576"/>
    </location>
</feature>
<dbReference type="EMBL" id="MNCJ02000317">
    <property type="protein sequence ID" value="KAF5818050.1"/>
    <property type="molecule type" value="Genomic_DNA"/>
</dbReference>
<sequence length="945" mass="106915">MLTRNQEHLGLETSGYESQHQDCDSWLRLNVCQLRLMIATRNLLVATHGCDSQTTGFDSRPFGCDSWSRVNSNSKMDLKFISSHNQVGYLAPPPVKHKQLYTSLMKGLNTCRIVHALRENPVVYESLIRDFWKTANVEIIEGKGAIVAEIQETKVIVTEQMIRDVLRFNDHERDPIELPAGTVEAILPRLSYEGKFPPLVKKFVHPYWRLLLHMFLLCMTENRGGIDQLNITQSAALICVITNEPFNYSRYILEAMKRNAIGLRKDKFLMYPRFVQMILNERYPELKRYGNTLELKPMGPSCFGALTSKKGTEKKFEGLLELEKFGQFAETEDVGENPVMARSVPERSVSARAIVAEEHDIPRRVEGEPEPERITINSDDEGVEIMCNSDDDIELPPEVNADAVSTVEPVITAESLAMLIKSVTDKMGNPPSDLSVSTEEPVESPRDSDSIPLKRKRRDPRPGMFVEQGKDQSVNIADDDEGLYDFDFEKNVSDTTTTAENIFEFDVGTQGDDIATMDVEVQNETGPNVEVHNEAGPSGIVDAGPSGIVYEEPGSSSGKRPEEPLRMPFDSDSSDEDEFISMRDMKKRMVVLEQDSIHKDAKIIQLEDTIVKKDQQIEQLQGDVSLLFNIVYDLRGKLEKKFGQEFSDPTDVENRRKAIAKDYAERSAAMEKYFTRVTDPVADREKAERMKKKRELVILKNKNVNPDDEDAHATHHLMDVGETLYDKVGNRSGVVSWGYDHDRKRWWIKRKVGPVEWYKRSGQFQSFTKVDLTDLSNAPYVDDKPGGPGYAFFERLKREVARGFPSMRTADSIVKPAKGIRDPYTNKRMKIVHWPATDKEKTIPLVRKIPKGALKTLHFWAYDERLGQAVIVCGGNASYCLVDQIDLLNLAVEDLEVLASNQIRVTEKYEEIAKGWTSAVASVLHIQKKGFGGYKDRISGGDQGN</sequence>
<proteinExistence type="predicted"/>
<dbReference type="Gramene" id="mRNA:HanXRQr2_Chr02g0060301">
    <property type="protein sequence ID" value="CDS:HanXRQr2_Chr02g0060301.1"/>
    <property type="gene ID" value="HanXRQr2_Chr02g0060301"/>
</dbReference>
<reference evidence="2" key="2">
    <citation type="submission" date="2020-06" db="EMBL/GenBank/DDBJ databases">
        <title>Helianthus annuus Genome sequencing and assembly Release 2.</title>
        <authorList>
            <person name="Gouzy J."/>
            <person name="Langlade N."/>
            <person name="Munos S."/>
        </authorList>
    </citation>
    <scope>NUCLEOTIDE SEQUENCE</scope>
    <source>
        <tissue evidence="2">Leaves</tissue>
    </source>
</reference>
<dbReference type="AlphaFoldDB" id="A0A9K3JP66"/>
<gene>
    <name evidence="2" type="ORF">HanXRQr2_Chr02g0060301</name>
</gene>
<feature type="region of interest" description="Disordered" evidence="1">
    <location>
        <begin position="427"/>
        <end position="474"/>
    </location>
</feature>
<evidence type="ECO:0000313" key="2">
    <source>
        <dbReference type="EMBL" id="KAF5818050.1"/>
    </source>
</evidence>
<name>A0A9K3JP66_HELAN</name>
<dbReference type="Proteomes" id="UP000215914">
    <property type="component" value="Unassembled WGS sequence"/>
</dbReference>
<reference evidence="2" key="1">
    <citation type="journal article" date="2017" name="Nature">
        <title>The sunflower genome provides insights into oil metabolism, flowering and Asterid evolution.</title>
        <authorList>
            <person name="Badouin H."/>
            <person name="Gouzy J."/>
            <person name="Grassa C.J."/>
            <person name="Murat F."/>
            <person name="Staton S.E."/>
            <person name="Cottret L."/>
            <person name="Lelandais-Briere C."/>
            <person name="Owens G.L."/>
            <person name="Carrere S."/>
            <person name="Mayjonade B."/>
            <person name="Legrand L."/>
            <person name="Gill N."/>
            <person name="Kane N.C."/>
            <person name="Bowers J.E."/>
            <person name="Hubner S."/>
            <person name="Bellec A."/>
            <person name="Berard A."/>
            <person name="Berges H."/>
            <person name="Blanchet N."/>
            <person name="Boniface M.C."/>
            <person name="Brunel D."/>
            <person name="Catrice O."/>
            <person name="Chaidir N."/>
            <person name="Claudel C."/>
            <person name="Donnadieu C."/>
            <person name="Faraut T."/>
            <person name="Fievet G."/>
            <person name="Helmstetter N."/>
            <person name="King M."/>
            <person name="Knapp S.J."/>
            <person name="Lai Z."/>
            <person name="Le Paslier M.C."/>
            <person name="Lippi Y."/>
            <person name="Lorenzon L."/>
            <person name="Mandel J.R."/>
            <person name="Marage G."/>
            <person name="Marchand G."/>
            <person name="Marquand E."/>
            <person name="Bret-Mestries E."/>
            <person name="Morien E."/>
            <person name="Nambeesan S."/>
            <person name="Nguyen T."/>
            <person name="Pegot-Espagnet P."/>
            <person name="Pouilly N."/>
            <person name="Raftis F."/>
            <person name="Sallet E."/>
            <person name="Schiex T."/>
            <person name="Thomas J."/>
            <person name="Vandecasteele C."/>
            <person name="Vares D."/>
            <person name="Vear F."/>
            <person name="Vautrin S."/>
            <person name="Crespi M."/>
            <person name="Mangin B."/>
            <person name="Burke J.M."/>
            <person name="Salse J."/>
            <person name="Munos S."/>
            <person name="Vincourt P."/>
            <person name="Rieseberg L.H."/>
            <person name="Langlade N.B."/>
        </authorList>
    </citation>
    <scope>NUCLEOTIDE SEQUENCE</scope>
    <source>
        <tissue evidence="2">Leaves</tissue>
    </source>
</reference>
<evidence type="ECO:0000256" key="1">
    <source>
        <dbReference type="SAM" id="MobiDB-lite"/>
    </source>
</evidence>
<evidence type="ECO:0000313" key="3">
    <source>
        <dbReference type="Proteomes" id="UP000215914"/>
    </source>
</evidence>